<name>C1B0D0_RHOOB</name>
<dbReference type="STRING" id="632772.ROP_18830"/>
<dbReference type="NCBIfam" id="NF009308">
    <property type="entry name" value="PRK12665.1"/>
    <property type="match status" value="1"/>
</dbReference>
<dbReference type="InterPro" id="IPR050586">
    <property type="entry name" value="CPA3_Na-H_Antiporter_D"/>
</dbReference>
<proteinExistence type="inferred from homology"/>
<dbReference type="OrthoDB" id="9768329at2"/>
<evidence type="ECO:0000256" key="5">
    <source>
        <dbReference type="ARBA" id="ARBA00022989"/>
    </source>
</evidence>
<feature type="domain" description="NADH:quinone oxidoreductase/Mrp antiporter transmembrane" evidence="9">
    <location>
        <begin position="137"/>
        <end position="426"/>
    </location>
</feature>
<keyword evidence="6 8" id="KW-0472">Membrane</keyword>
<feature type="transmembrane region" description="Helical" evidence="8">
    <location>
        <begin position="282"/>
        <end position="300"/>
    </location>
</feature>
<evidence type="ECO:0000256" key="1">
    <source>
        <dbReference type="ARBA" id="ARBA00004651"/>
    </source>
</evidence>
<evidence type="ECO:0000256" key="3">
    <source>
        <dbReference type="ARBA" id="ARBA00022475"/>
    </source>
</evidence>
<dbReference type="InterPro" id="IPR001750">
    <property type="entry name" value="ND/Mrp_TM"/>
</dbReference>
<dbReference type="AlphaFoldDB" id="C1B0D0"/>
<accession>C1B0D0</accession>
<evidence type="ECO:0000256" key="7">
    <source>
        <dbReference type="RuleBase" id="RU000320"/>
    </source>
</evidence>
<comment type="similarity">
    <text evidence="2">Belongs to the CPA3 antiporters (TC 2.A.63) subunit D family.</text>
</comment>
<keyword evidence="4 7" id="KW-0812">Transmembrane</keyword>
<dbReference type="KEGG" id="rop:ROP_18830"/>
<feature type="transmembrane region" description="Helical" evidence="8">
    <location>
        <begin position="6"/>
        <end position="29"/>
    </location>
</feature>
<dbReference type="Proteomes" id="UP000002212">
    <property type="component" value="Chromosome"/>
</dbReference>
<feature type="transmembrane region" description="Helical" evidence="8">
    <location>
        <begin position="334"/>
        <end position="355"/>
    </location>
</feature>
<dbReference type="RefSeq" id="WP_012689087.1">
    <property type="nucleotide sequence ID" value="NC_012522.1"/>
</dbReference>
<feature type="transmembrane region" description="Helical" evidence="8">
    <location>
        <begin position="84"/>
        <end position="105"/>
    </location>
</feature>
<evidence type="ECO:0000256" key="8">
    <source>
        <dbReference type="SAM" id="Phobius"/>
    </source>
</evidence>
<sequence>MTISPHVVTALAPLPVLVPMLAAAATLVLGRRPRAQRIITLVALIGVLVVSGLLLFLADRDGTTAVQVGGWDSPIGITLVVDRLSAMMLVVSSIVLLAVMAYAVGQGIRDGSEDQPVSIFLPTYLALTAGISNAFLAGDLFNLYVGFEVLLAASFVLLTLGASADRVRAGVSYVMVSMVSSLIFLAGIAFAYAATGTLNLADMATRLDGIPSGTRTAIFGVLLVAFGIKAAVFPLSTWLPDSYPTAPAPVTAVFAGLLTKVGVYAIIRAHTLLFPEGELDNVLMVCGLLTMLVGILGAIAQSDIKRLLSFTLVSHIGYMVFGVALSTQSGLSGAIYYVAHHILVQTTLFLVVGLIERQAGSSSLRRLGGLAAASPVLAIVFLIPALNLGGIPPFSGFIGKVALLQAGSADASVLAWILVAGGTVTSLLTLYVVARVWTKAFWRARADAPEGDLADVSPSALLDESEADIAFVDRADVGRIPAMMLIPTVALVAVGLAMTVFAGQIIQISDRAASDLQNRSVYIDAVLGGHPGGEAQEAPR</sequence>
<protein>
    <submittedName>
        <fullName evidence="10">Putative Na(+)/H(+) antiporter subunit D</fullName>
    </submittedName>
</protein>
<dbReference type="Pfam" id="PF00361">
    <property type="entry name" value="Proton_antipo_M"/>
    <property type="match status" value="1"/>
</dbReference>
<keyword evidence="3" id="KW-1003">Cell membrane</keyword>
<dbReference type="EMBL" id="AP011115">
    <property type="protein sequence ID" value="BAH50130.1"/>
    <property type="molecule type" value="Genomic_DNA"/>
</dbReference>
<evidence type="ECO:0000313" key="10">
    <source>
        <dbReference type="EMBL" id="BAH50130.1"/>
    </source>
</evidence>
<dbReference type="PATRIC" id="fig|632772.20.peg.1976"/>
<reference evidence="10 11" key="1">
    <citation type="submission" date="2009-03" db="EMBL/GenBank/DDBJ databases">
        <title>Comparison of the complete genome sequences of Rhodococcus erythropolis PR4 and Rhodococcus opacus B4.</title>
        <authorList>
            <person name="Takarada H."/>
            <person name="Sekine M."/>
            <person name="Hosoyama A."/>
            <person name="Yamada R."/>
            <person name="Fujisawa T."/>
            <person name="Omata S."/>
            <person name="Shimizu A."/>
            <person name="Tsukatani N."/>
            <person name="Tanikawa S."/>
            <person name="Fujita N."/>
            <person name="Harayama S."/>
        </authorList>
    </citation>
    <scope>NUCLEOTIDE SEQUENCE [LARGE SCALE GENOMIC DNA]</scope>
    <source>
        <strain evidence="10 11">B4</strain>
    </source>
</reference>
<feature type="transmembrane region" description="Helical" evidence="8">
    <location>
        <begin position="484"/>
        <end position="506"/>
    </location>
</feature>
<evidence type="ECO:0000256" key="4">
    <source>
        <dbReference type="ARBA" id="ARBA00022692"/>
    </source>
</evidence>
<gene>
    <name evidence="10" type="primary">mrpD</name>
    <name evidence="10" type="synonym">mnhD</name>
    <name evidence="10" type="ordered locus">ROP_18830</name>
</gene>
<dbReference type="GO" id="GO:0005886">
    <property type="term" value="C:plasma membrane"/>
    <property type="evidence" value="ECO:0007669"/>
    <property type="project" value="UniProtKB-SubCell"/>
</dbReference>
<feature type="transmembrane region" description="Helical" evidence="8">
    <location>
        <begin position="38"/>
        <end position="58"/>
    </location>
</feature>
<organism evidence="10 11">
    <name type="scientific">Rhodococcus opacus (strain B4)</name>
    <dbReference type="NCBI Taxonomy" id="632772"/>
    <lineage>
        <taxon>Bacteria</taxon>
        <taxon>Bacillati</taxon>
        <taxon>Actinomycetota</taxon>
        <taxon>Actinomycetes</taxon>
        <taxon>Mycobacteriales</taxon>
        <taxon>Nocardiaceae</taxon>
        <taxon>Rhodococcus</taxon>
    </lineage>
</organism>
<dbReference type="PRINTS" id="PR01437">
    <property type="entry name" value="NUOXDRDTASE4"/>
</dbReference>
<feature type="transmembrane region" description="Helical" evidence="8">
    <location>
        <begin position="214"/>
        <end position="236"/>
    </location>
</feature>
<feature type="transmembrane region" description="Helical" evidence="8">
    <location>
        <begin position="173"/>
        <end position="194"/>
    </location>
</feature>
<comment type="subcellular location">
    <subcellularLocation>
        <location evidence="1">Cell membrane</location>
        <topology evidence="1">Multi-pass membrane protein</topology>
    </subcellularLocation>
    <subcellularLocation>
        <location evidence="7">Membrane</location>
        <topology evidence="7">Multi-pass membrane protein</topology>
    </subcellularLocation>
</comment>
<feature type="transmembrane region" description="Helical" evidence="8">
    <location>
        <begin position="143"/>
        <end position="161"/>
    </location>
</feature>
<feature type="transmembrane region" description="Helical" evidence="8">
    <location>
        <begin position="307"/>
        <end position="328"/>
    </location>
</feature>
<dbReference type="PANTHER" id="PTHR42703">
    <property type="entry name" value="NADH DEHYDROGENASE"/>
    <property type="match status" value="1"/>
</dbReference>
<feature type="transmembrane region" description="Helical" evidence="8">
    <location>
        <begin position="117"/>
        <end position="137"/>
    </location>
</feature>
<dbReference type="GO" id="GO:0008137">
    <property type="term" value="F:NADH dehydrogenase (ubiquinone) activity"/>
    <property type="evidence" value="ECO:0007669"/>
    <property type="project" value="InterPro"/>
</dbReference>
<dbReference type="InterPro" id="IPR003918">
    <property type="entry name" value="NADH_UbQ_OxRdtase"/>
</dbReference>
<evidence type="ECO:0000256" key="2">
    <source>
        <dbReference type="ARBA" id="ARBA00005346"/>
    </source>
</evidence>
<dbReference type="PANTHER" id="PTHR42703:SF1">
    <property type="entry name" value="NA(+)_H(+) ANTIPORTER SUBUNIT D1"/>
    <property type="match status" value="1"/>
</dbReference>
<keyword evidence="5 8" id="KW-1133">Transmembrane helix</keyword>
<feature type="transmembrane region" description="Helical" evidence="8">
    <location>
        <begin position="413"/>
        <end position="434"/>
    </location>
</feature>
<evidence type="ECO:0000256" key="6">
    <source>
        <dbReference type="ARBA" id="ARBA00023136"/>
    </source>
</evidence>
<dbReference type="HOGENOM" id="CLU_007100_9_2_11"/>
<evidence type="ECO:0000259" key="9">
    <source>
        <dbReference type="Pfam" id="PF00361"/>
    </source>
</evidence>
<dbReference type="GO" id="GO:0042773">
    <property type="term" value="P:ATP synthesis coupled electron transport"/>
    <property type="evidence" value="ECO:0007669"/>
    <property type="project" value="InterPro"/>
</dbReference>
<evidence type="ECO:0000313" key="11">
    <source>
        <dbReference type="Proteomes" id="UP000002212"/>
    </source>
</evidence>